<feature type="compositionally biased region" description="Basic residues" evidence="1">
    <location>
        <begin position="10"/>
        <end position="29"/>
    </location>
</feature>
<feature type="region of interest" description="Disordered" evidence="1">
    <location>
        <begin position="1"/>
        <end position="31"/>
    </location>
</feature>
<comment type="caution">
    <text evidence="2">The sequence shown here is derived from an EMBL/GenBank/DDBJ whole genome shotgun (WGS) entry which is preliminary data.</text>
</comment>
<reference evidence="2" key="1">
    <citation type="submission" date="2021-01" db="EMBL/GenBank/DDBJ databases">
        <authorList>
            <consortium name="Genoscope - CEA"/>
            <person name="William W."/>
        </authorList>
    </citation>
    <scope>NUCLEOTIDE SEQUENCE</scope>
</reference>
<keyword evidence="3" id="KW-1185">Reference proteome</keyword>
<evidence type="ECO:0000256" key="1">
    <source>
        <dbReference type="SAM" id="MobiDB-lite"/>
    </source>
</evidence>
<accession>A0A8S1PWQ6</accession>
<proteinExistence type="predicted"/>
<organism evidence="2 3">
    <name type="scientific">Paramecium primaurelia</name>
    <dbReference type="NCBI Taxonomy" id="5886"/>
    <lineage>
        <taxon>Eukaryota</taxon>
        <taxon>Sar</taxon>
        <taxon>Alveolata</taxon>
        <taxon>Ciliophora</taxon>
        <taxon>Intramacronucleata</taxon>
        <taxon>Oligohymenophorea</taxon>
        <taxon>Peniculida</taxon>
        <taxon>Parameciidae</taxon>
        <taxon>Paramecium</taxon>
    </lineage>
</organism>
<protein>
    <submittedName>
        <fullName evidence="2">Uncharacterized protein</fullName>
    </submittedName>
</protein>
<name>A0A8S1PWQ6_PARPR</name>
<dbReference type="OMA" id="KLPYYPE"/>
<dbReference type="Proteomes" id="UP000688137">
    <property type="component" value="Unassembled WGS sequence"/>
</dbReference>
<evidence type="ECO:0000313" key="2">
    <source>
        <dbReference type="EMBL" id="CAD8107665.1"/>
    </source>
</evidence>
<dbReference type="EMBL" id="CAJJDM010000137">
    <property type="protein sequence ID" value="CAD8107665.1"/>
    <property type="molecule type" value="Genomic_DNA"/>
</dbReference>
<sequence>MLPQCSEKKNNKKQKQQTKRPPYHQKIPKKTQDSTYKLYLLPSEFPLTSYDHREKPTKFKALFQTLGKNNYFL</sequence>
<evidence type="ECO:0000313" key="3">
    <source>
        <dbReference type="Proteomes" id="UP000688137"/>
    </source>
</evidence>
<gene>
    <name evidence="2" type="ORF">PPRIM_AZ9-3.1.T1340099</name>
</gene>
<dbReference type="AlphaFoldDB" id="A0A8S1PWQ6"/>